<dbReference type="InterPro" id="IPR036390">
    <property type="entry name" value="WH_DNA-bd_sf"/>
</dbReference>
<sequence length="121" mass="13242">MKQNLTVKLTVRLFAEEKCFGPGVAQLLSLVDEVHSLRAAAMHMNMAYSKAWKIVRAAEEGFGCKLLSSTTGGRGGGGAVLTAEAQQILAAYRLYCAQMEDYGDRLFREVFPFCANDQSQS</sequence>
<dbReference type="RefSeq" id="WP_187333823.1">
    <property type="nucleotide sequence ID" value="NZ_CP060490.1"/>
</dbReference>
<gene>
    <name evidence="2" type="ORF">H8790_04965</name>
</gene>
<dbReference type="SUPFAM" id="SSF46785">
    <property type="entry name" value="Winged helix' DNA-binding domain"/>
    <property type="match status" value="1"/>
</dbReference>
<accession>A0A7G9B739</accession>
<proteinExistence type="predicted"/>
<dbReference type="GO" id="GO:0003700">
    <property type="term" value="F:DNA-binding transcription factor activity"/>
    <property type="evidence" value="ECO:0007669"/>
    <property type="project" value="InterPro"/>
</dbReference>
<feature type="domain" description="HTH lysR-type" evidence="1">
    <location>
        <begin position="28"/>
        <end position="86"/>
    </location>
</feature>
<name>A0A7G9B739_9FIRM</name>
<dbReference type="PANTHER" id="PTHR30432">
    <property type="entry name" value="TRANSCRIPTIONAL REGULATOR MODE"/>
    <property type="match status" value="1"/>
</dbReference>
<evidence type="ECO:0000313" key="3">
    <source>
        <dbReference type="Proteomes" id="UP000515960"/>
    </source>
</evidence>
<dbReference type="Pfam" id="PF00126">
    <property type="entry name" value="HTH_1"/>
    <property type="match status" value="1"/>
</dbReference>
<evidence type="ECO:0000259" key="1">
    <source>
        <dbReference type="Pfam" id="PF00126"/>
    </source>
</evidence>
<organism evidence="2 3">
    <name type="scientific">Oscillibacter hominis</name>
    <dbReference type="NCBI Taxonomy" id="2763056"/>
    <lineage>
        <taxon>Bacteria</taxon>
        <taxon>Bacillati</taxon>
        <taxon>Bacillota</taxon>
        <taxon>Clostridia</taxon>
        <taxon>Eubacteriales</taxon>
        <taxon>Oscillospiraceae</taxon>
        <taxon>Oscillibacter</taxon>
    </lineage>
</organism>
<dbReference type="InterPro" id="IPR000847">
    <property type="entry name" value="LysR_HTH_N"/>
</dbReference>
<dbReference type="Proteomes" id="UP000515960">
    <property type="component" value="Chromosome"/>
</dbReference>
<dbReference type="InterPro" id="IPR051815">
    <property type="entry name" value="Molybdate_resp_trans_reg"/>
</dbReference>
<reference evidence="2 3" key="1">
    <citation type="submission" date="2020-08" db="EMBL/GenBank/DDBJ databases">
        <authorList>
            <person name="Liu C."/>
            <person name="Sun Q."/>
        </authorList>
    </citation>
    <scope>NUCLEOTIDE SEQUENCE [LARGE SCALE GENOMIC DNA]</scope>
    <source>
        <strain evidence="2 3">NSJ-62</strain>
    </source>
</reference>
<dbReference type="Gene3D" id="1.10.10.10">
    <property type="entry name" value="Winged helix-like DNA-binding domain superfamily/Winged helix DNA-binding domain"/>
    <property type="match status" value="1"/>
</dbReference>
<dbReference type="PANTHER" id="PTHR30432:SF1">
    <property type="entry name" value="DNA-BINDING TRANSCRIPTIONAL DUAL REGULATOR MODE"/>
    <property type="match status" value="1"/>
</dbReference>
<dbReference type="InterPro" id="IPR036388">
    <property type="entry name" value="WH-like_DNA-bd_sf"/>
</dbReference>
<dbReference type="EMBL" id="CP060490">
    <property type="protein sequence ID" value="QNL45370.1"/>
    <property type="molecule type" value="Genomic_DNA"/>
</dbReference>
<dbReference type="AlphaFoldDB" id="A0A7G9B739"/>
<keyword evidence="3" id="KW-1185">Reference proteome</keyword>
<dbReference type="KEGG" id="ohi:H8790_04965"/>
<evidence type="ECO:0000313" key="2">
    <source>
        <dbReference type="EMBL" id="QNL45370.1"/>
    </source>
</evidence>
<protein>
    <submittedName>
        <fullName evidence="2">LysR family transcriptional regulator</fullName>
    </submittedName>
</protein>